<protein>
    <submittedName>
        <fullName evidence="2">Uncharacterized protein</fullName>
    </submittedName>
</protein>
<comment type="caution">
    <text evidence="2">The sequence shown here is derived from an EMBL/GenBank/DDBJ whole genome shotgun (WGS) entry which is preliminary data.</text>
</comment>
<keyword evidence="3" id="KW-1185">Reference proteome</keyword>
<reference evidence="3" key="1">
    <citation type="journal article" date="2015" name="Nat. Genet.">
        <title>The genome and transcriptome of the zoonotic hookworm Ancylostoma ceylanicum identify infection-specific gene families.</title>
        <authorList>
            <person name="Schwarz E.M."/>
            <person name="Hu Y."/>
            <person name="Antoshechkin I."/>
            <person name="Miller M.M."/>
            <person name="Sternberg P.W."/>
            <person name="Aroian R.V."/>
        </authorList>
    </citation>
    <scope>NUCLEOTIDE SEQUENCE</scope>
    <source>
        <strain evidence="3">HY135</strain>
    </source>
</reference>
<evidence type="ECO:0000256" key="1">
    <source>
        <dbReference type="SAM" id="MobiDB-lite"/>
    </source>
</evidence>
<sequence length="100" mass="11450">MRVLAKMKSDESMEKPISVVSRIKAVEKFPLAGDEGDSSLTPRKEMTRRDAKPKITKKSKRERNVSEMWSLQLVMYNVVDIPVSNRKLEIRAVEEKETGS</sequence>
<dbReference type="AlphaFoldDB" id="A0A016X316"/>
<feature type="compositionally biased region" description="Basic and acidic residues" evidence="1">
    <location>
        <begin position="42"/>
        <end position="53"/>
    </location>
</feature>
<accession>A0A016X316</accession>
<name>A0A016X316_9BILA</name>
<proteinExistence type="predicted"/>
<evidence type="ECO:0000313" key="3">
    <source>
        <dbReference type="Proteomes" id="UP000024635"/>
    </source>
</evidence>
<dbReference type="Proteomes" id="UP000024635">
    <property type="component" value="Unassembled WGS sequence"/>
</dbReference>
<evidence type="ECO:0000313" key="2">
    <source>
        <dbReference type="EMBL" id="EYC45927.1"/>
    </source>
</evidence>
<organism evidence="2 3">
    <name type="scientific">Ancylostoma ceylanicum</name>
    <dbReference type="NCBI Taxonomy" id="53326"/>
    <lineage>
        <taxon>Eukaryota</taxon>
        <taxon>Metazoa</taxon>
        <taxon>Ecdysozoa</taxon>
        <taxon>Nematoda</taxon>
        <taxon>Chromadorea</taxon>
        <taxon>Rhabditida</taxon>
        <taxon>Rhabditina</taxon>
        <taxon>Rhabditomorpha</taxon>
        <taxon>Strongyloidea</taxon>
        <taxon>Ancylostomatidae</taxon>
        <taxon>Ancylostomatinae</taxon>
        <taxon>Ancylostoma</taxon>
    </lineage>
</organism>
<feature type="region of interest" description="Disordered" evidence="1">
    <location>
        <begin position="32"/>
        <end position="62"/>
    </location>
</feature>
<dbReference type="EMBL" id="JARK01000013">
    <property type="protein sequence ID" value="EYC45927.1"/>
    <property type="molecule type" value="Genomic_DNA"/>
</dbReference>
<gene>
    <name evidence="2" type="primary">Acey_s0413.g1016</name>
    <name evidence="2" type="ORF">Y032_0413g1016</name>
</gene>